<evidence type="ECO:0000313" key="3">
    <source>
        <dbReference type="Proteomes" id="UP000317344"/>
    </source>
</evidence>
<evidence type="ECO:0000259" key="1">
    <source>
        <dbReference type="Pfam" id="PF00462"/>
    </source>
</evidence>
<protein>
    <submittedName>
        <fullName evidence="2">Mycoredoxin</fullName>
    </submittedName>
</protein>
<evidence type="ECO:0000313" key="2">
    <source>
        <dbReference type="EMBL" id="QDQ98166.1"/>
    </source>
</evidence>
<name>A0A516X524_9ACTN</name>
<keyword evidence="3" id="KW-1185">Reference proteome</keyword>
<dbReference type="PANTHER" id="PTHR34386">
    <property type="entry name" value="GLUTAREDOXIN"/>
    <property type="match status" value="1"/>
</dbReference>
<dbReference type="PANTHER" id="PTHR34386:SF1">
    <property type="entry name" value="GLUTAREDOXIN-LIKE PROTEIN NRDH"/>
    <property type="match status" value="1"/>
</dbReference>
<dbReference type="CDD" id="cd02976">
    <property type="entry name" value="NrdH"/>
    <property type="match status" value="1"/>
</dbReference>
<proteinExistence type="predicted"/>
<dbReference type="AlphaFoldDB" id="A0A516X524"/>
<reference evidence="2 3" key="1">
    <citation type="submission" date="2019-07" db="EMBL/GenBank/DDBJ databases">
        <title>Tomitella cavernea sp. nov., an actinomycete isolated from soil.</title>
        <authorList>
            <person name="Cheng J."/>
        </authorList>
    </citation>
    <scope>NUCLEOTIDE SEQUENCE [LARGE SCALE GENOMIC DNA]</scope>
    <source>
        <strain evidence="2 3">HY188</strain>
    </source>
</reference>
<dbReference type="GO" id="GO:0045454">
    <property type="term" value="P:cell redox homeostasis"/>
    <property type="evidence" value="ECO:0007669"/>
    <property type="project" value="TreeGrafter"/>
</dbReference>
<sequence length="92" mass="10041">MSTETSAPAAPETLTVYTTDWCPFCLKLKADLRADGIEFVEIDIEQQPAAAEFVASVNNGNHVVPTVHFPNGDVVTNPPFKGVRRRLGLSRD</sequence>
<accession>A0A516X524</accession>
<dbReference type="EMBL" id="CP041765">
    <property type="protein sequence ID" value="QDQ98166.1"/>
    <property type="molecule type" value="Genomic_DNA"/>
</dbReference>
<dbReference type="GO" id="GO:0009055">
    <property type="term" value="F:electron transfer activity"/>
    <property type="evidence" value="ECO:0007669"/>
    <property type="project" value="TreeGrafter"/>
</dbReference>
<feature type="domain" description="Glutaredoxin" evidence="1">
    <location>
        <begin position="15"/>
        <end position="69"/>
    </location>
</feature>
<dbReference type="Gene3D" id="3.40.30.10">
    <property type="entry name" value="Glutaredoxin"/>
    <property type="match status" value="1"/>
</dbReference>
<dbReference type="OrthoDB" id="8991911at2"/>
<gene>
    <name evidence="2" type="ORF">FO059_13675</name>
</gene>
<dbReference type="PROSITE" id="PS51354">
    <property type="entry name" value="GLUTAREDOXIN_2"/>
    <property type="match status" value="1"/>
</dbReference>
<dbReference type="InterPro" id="IPR002109">
    <property type="entry name" value="Glutaredoxin"/>
</dbReference>
<dbReference type="NCBIfam" id="TIGR02200">
    <property type="entry name" value="GlrX_actino"/>
    <property type="match status" value="1"/>
</dbReference>
<dbReference type="InterPro" id="IPR051548">
    <property type="entry name" value="Grx-like_ET"/>
</dbReference>
<dbReference type="RefSeq" id="WP_143909573.1">
    <property type="nucleotide sequence ID" value="NZ_CP041765.1"/>
</dbReference>
<reference evidence="2 3" key="2">
    <citation type="submission" date="2019-07" db="EMBL/GenBank/DDBJ databases">
        <authorList>
            <person name="Huang Y."/>
        </authorList>
    </citation>
    <scope>NUCLEOTIDE SEQUENCE [LARGE SCALE GENOMIC DNA]</scope>
    <source>
        <strain evidence="2 3">HY188</strain>
    </source>
</reference>
<dbReference type="KEGG" id="toy:FO059_13675"/>
<dbReference type="Pfam" id="PF00462">
    <property type="entry name" value="Glutaredoxin"/>
    <property type="match status" value="1"/>
</dbReference>
<dbReference type="Proteomes" id="UP000317344">
    <property type="component" value="Chromosome"/>
</dbReference>
<dbReference type="SUPFAM" id="SSF52833">
    <property type="entry name" value="Thioredoxin-like"/>
    <property type="match status" value="1"/>
</dbReference>
<dbReference type="InterPro" id="IPR011915">
    <property type="entry name" value="GlrX_actino"/>
</dbReference>
<dbReference type="InterPro" id="IPR036249">
    <property type="entry name" value="Thioredoxin-like_sf"/>
</dbReference>
<organism evidence="2 3">
    <name type="scientific">Tomitella fengzijianii</name>
    <dbReference type="NCBI Taxonomy" id="2597660"/>
    <lineage>
        <taxon>Bacteria</taxon>
        <taxon>Bacillati</taxon>
        <taxon>Actinomycetota</taxon>
        <taxon>Actinomycetes</taxon>
        <taxon>Mycobacteriales</taxon>
        <taxon>Tomitella</taxon>
    </lineage>
</organism>